<dbReference type="PANTHER" id="PTHR43899">
    <property type="entry name" value="RH59310P"/>
    <property type="match status" value="1"/>
</dbReference>
<evidence type="ECO:0000313" key="6">
    <source>
        <dbReference type="EMBL" id="XCH75948.1"/>
    </source>
</evidence>
<dbReference type="GO" id="GO:0016491">
    <property type="term" value="F:oxidoreductase activity"/>
    <property type="evidence" value="ECO:0007669"/>
    <property type="project" value="UniProtKB-KW"/>
</dbReference>
<dbReference type="RefSeq" id="WP_350935877.1">
    <property type="nucleotide sequence ID" value="NZ_CP157762.1"/>
</dbReference>
<comment type="similarity">
    <text evidence="2">Belongs to the short-chain dehydrogenases/reductases (SDR) family.</text>
</comment>
<dbReference type="InterPro" id="IPR036291">
    <property type="entry name" value="NAD(P)-bd_dom_sf"/>
</dbReference>
<evidence type="ECO:0000256" key="3">
    <source>
        <dbReference type="ARBA" id="ARBA00023002"/>
    </source>
</evidence>
<feature type="region of interest" description="Disordered" evidence="4">
    <location>
        <begin position="271"/>
        <end position="293"/>
    </location>
</feature>
<proteinExistence type="inferred from homology"/>
<evidence type="ECO:0000256" key="4">
    <source>
        <dbReference type="SAM" id="MobiDB-lite"/>
    </source>
</evidence>
<reference evidence="6" key="2">
    <citation type="submission" date="2024-06" db="EMBL/GenBank/DDBJ databases">
        <title>Micromonospora mangrovi CCTCC AA 2012012 genome sequences.</title>
        <authorList>
            <person name="Gao J."/>
        </authorList>
    </citation>
    <scope>NUCLEOTIDE SEQUENCE</scope>
    <source>
        <strain evidence="6">CCTCC AA 2012012</strain>
    </source>
</reference>
<evidence type="ECO:0000256" key="1">
    <source>
        <dbReference type="ARBA" id="ARBA00004240"/>
    </source>
</evidence>
<dbReference type="EMBL" id="CP159342">
    <property type="protein sequence ID" value="XCH75948.1"/>
    <property type="molecule type" value="Genomic_DNA"/>
</dbReference>
<dbReference type="EMBL" id="CP157762">
    <property type="protein sequence ID" value="XBP95245.1"/>
    <property type="molecule type" value="Genomic_DNA"/>
</dbReference>
<dbReference type="PANTHER" id="PTHR43899:SF13">
    <property type="entry name" value="RH59310P"/>
    <property type="match status" value="1"/>
</dbReference>
<sequence>MKLPTAEGTLRRPSAFRRRYGPWALVTGASSGIGRAMATAIASTGINVIAVARRGEELAEVAATLRQRHGVQTRVVAADLGTPQGTQAVHDATAQLDIGLLVAAAGFGTSGPFVDADPATEQSMLDVNCRAVLDLTHTAALRMTRRGGGGIVLLASLVGRQGTPQAAHYAATKAYVQALGEALHVELRPRGVDVVTSTPGPVTSGFGDRAGMRLTTAAQPMQVAQATLNALGRRMTVSPGPLSKTLAWSLAPLPRPLRTRIMGRVMSGLVAAPEHRDPGPGSHPRLAQDSPAG</sequence>
<dbReference type="PROSITE" id="PS00061">
    <property type="entry name" value="ADH_SHORT"/>
    <property type="match status" value="1"/>
</dbReference>
<organism evidence="5">
    <name type="scientific">Micromonospora sp. CCTCC AA 2012012</name>
    <dbReference type="NCBI Taxonomy" id="3111921"/>
    <lineage>
        <taxon>Bacteria</taxon>
        <taxon>Bacillati</taxon>
        <taxon>Actinomycetota</taxon>
        <taxon>Actinomycetes</taxon>
        <taxon>Micromonosporales</taxon>
        <taxon>Micromonosporaceae</taxon>
        <taxon>Micromonospora</taxon>
    </lineage>
</organism>
<dbReference type="PRINTS" id="PR00081">
    <property type="entry name" value="GDHRDH"/>
</dbReference>
<evidence type="ECO:0000256" key="2">
    <source>
        <dbReference type="ARBA" id="ARBA00006484"/>
    </source>
</evidence>
<gene>
    <name evidence="6" type="ORF">ABUL08_07635</name>
    <name evidence="5" type="ORF">VK199_07590</name>
</gene>
<dbReference type="InterPro" id="IPR020904">
    <property type="entry name" value="Sc_DH/Rdtase_CS"/>
</dbReference>
<accession>A0AAU7MCH3</accession>
<keyword evidence="3 5" id="KW-0560">Oxidoreductase</keyword>
<name>A0AAU7MCH3_9ACTN</name>
<comment type="subcellular location">
    <subcellularLocation>
        <location evidence="1">Endoplasmic reticulum</location>
    </subcellularLocation>
</comment>
<dbReference type="AlphaFoldDB" id="A0AAU7MCH3"/>
<evidence type="ECO:0000313" key="5">
    <source>
        <dbReference type="EMBL" id="XBP95245.1"/>
    </source>
</evidence>
<dbReference type="EC" id="1.-.-.-" evidence="5"/>
<dbReference type="InterPro" id="IPR002347">
    <property type="entry name" value="SDR_fam"/>
</dbReference>
<protein>
    <submittedName>
        <fullName evidence="5">SDR family oxidoreductase</fullName>
        <ecNumber evidence="5">1.-.-.-</ecNumber>
    </submittedName>
</protein>
<dbReference type="Pfam" id="PF00106">
    <property type="entry name" value="adh_short"/>
    <property type="match status" value="1"/>
</dbReference>
<dbReference type="SUPFAM" id="SSF51735">
    <property type="entry name" value="NAD(P)-binding Rossmann-fold domains"/>
    <property type="match status" value="1"/>
</dbReference>
<reference evidence="5" key="1">
    <citation type="submission" date="2024-01" db="EMBL/GenBank/DDBJ databases">
        <title>The genome sequence of Micromonospora mangrovi CCTCC AA 2012012.</title>
        <authorList>
            <person name="Gao J."/>
        </authorList>
    </citation>
    <scope>NUCLEOTIDE SEQUENCE</scope>
    <source>
        <strain evidence="5">CCTCC AA 2012012</strain>
    </source>
</reference>
<dbReference type="Gene3D" id="3.40.50.720">
    <property type="entry name" value="NAD(P)-binding Rossmann-like Domain"/>
    <property type="match status" value="1"/>
</dbReference>
<dbReference type="InterPro" id="IPR051019">
    <property type="entry name" value="VLCFA-Steroid_DH"/>
</dbReference>
<dbReference type="PIRSF" id="PIRSF000126">
    <property type="entry name" value="11-beta-HSD1"/>
    <property type="match status" value="1"/>
</dbReference>